<organism evidence="4 5">
    <name type="scientific">Rhipicephalus microplus</name>
    <name type="common">Cattle tick</name>
    <name type="synonym">Boophilus microplus</name>
    <dbReference type="NCBI Taxonomy" id="6941"/>
    <lineage>
        <taxon>Eukaryota</taxon>
        <taxon>Metazoa</taxon>
        <taxon>Ecdysozoa</taxon>
        <taxon>Arthropoda</taxon>
        <taxon>Chelicerata</taxon>
        <taxon>Arachnida</taxon>
        <taxon>Acari</taxon>
        <taxon>Parasitiformes</taxon>
        <taxon>Ixodida</taxon>
        <taxon>Ixodoidea</taxon>
        <taxon>Ixodidae</taxon>
        <taxon>Rhipicephalinae</taxon>
        <taxon>Rhipicephalus</taxon>
        <taxon>Boophilus</taxon>
    </lineage>
</organism>
<gene>
    <name evidence="4" type="ORF">HPB51_007442</name>
</gene>
<keyword evidence="1" id="KW-0862">Zinc</keyword>
<feature type="region of interest" description="Disordered" evidence="2">
    <location>
        <begin position="110"/>
        <end position="186"/>
    </location>
</feature>
<dbReference type="SMART" id="SM00343">
    <property type="entry name" value="ZnF_C2HC"/>
    <property type="match status" value="1"/>
</dbReference>
<dbReference type="InterPro" id="IPR036875">
    <property type="entry name" value="Znf_CCHC_sf"/>
</dbReference>
<feature type="domain" description="CCHC-type" evidence="3">
    <location>
        <begin position="154"/>
        <end position="167"/>
    </location>
</feature>
<feature type="compositionally biased region" description="Basic and acidic residues" evidence="2">
    <location>
        <begin position="163"/>
        <end position="177"/>
    </location>
</feature>
<dbReference type="SUPFAM" id="SSF57756">
    <property type="entry name" value="Retrovirus zinc finger-like domains"/>
    <property type="match status" value="1"/>
</dbReference>
<evidence type="ECO:0000313" key="5">
    <source>
        <dbReference type="Proteomes" id="UP000821866"/>
    </source>
</evidence>
<proteinExistence type="predicted"/>
<dbReference type="Pfam" id="PF00098">
    <property type="entry name" value="zf-CCHC"/>
    <property type="match status" value="1"/>
</dbReference>
<dbReference type="GO" id="GO:0008270">
    <property type="term" value="F:zinc ion binding"/>
    <property type="evidence" value="ECO:0007669"/>
    <property type="project" value="UniProtKB-KW"/>
</dbReference>
<evidence type="ECO:0000313" key="4">
    <source>
        <dbReference type="EMBL" id="KAH8039540.1"/>
    </source>
</evidence>
<dbReference type="InterPro" id="IPR001878">
    <property type="entry name" value="Znf_CCHC"/>
</dbReference>
<dbReference type="EMBL" id="JABSTU010000001">
    <property type="protein sequence ID" value="KAH8039540.1"/>
    <property type="molecule type" value="Genomic_DNA"/>
</dbReference>
<keyword evidence="5" id="KW-1185">Reference proteome</keyword>
<comment type="caution">
    <text evidence="4">The sequence shown here is derived from an EMBL/GenBank/DDBJ whole genome shotgun (WGS) entry which is preliminary data.</text>
</comment>
<dbReference type="PROSITE" id="PS50158">
    <property type="entry name" value="ZF_CCHC"/>
    <property type="match status" value="1"/>
</dbReference>
<evidence type="ECO:0000256" key="2">
    <source>
        <dbReference type="SAM" id="MobiDB-lite"/>
    </source>
</evidence>
<sequence>MQGLANALQKITQAPVQTAGPLVKVGIPTYTGYLDCKSANEYLDRLLHYEEAKGLSDTELLDRMLAASLTKQAARWFRLIGHRARTVPRSLVLSDRPLDPYTYALRMAHARPARDIPRQEHAVGTRPNEPRNPERGPPDRGDLRSGRRGVRGPCYRCGVPGHIARECNHTPGQEETRGSGNGRHHQ</sequence>
<dbReference type="Gene3D" id="4.10.60.10">
    <property type="entry name" value="Zinc finger, CCHC-type"/>
    <property type="match status" value="1"/>
</dbReference>
<name>A0A9J6EZG3_RHIMP</name>
<reference evidence="4" key="1">
    <citation type="journal article" date="2020" name="Cell">
        <title>Large-Scale Comparative Analyses of Tick Genomes Elucidate Their Genetic Diversity and Vector Capacities.</title>
        <authorList>
            <consortium name="Tick Genome and Microbiome Consortium (TIGMIC)"/>
            <person name="Jia N."/>
            <person name="Wang J."/>
            <person name="Shi W."/>
            <person name="Du L."/>
            <person name="Sun Y."/>
            <person name="Zhan W."/>
            <person name="Jiang J.F."/>
            <person name="Wang Q."/>
            <person name="Zhang B."/>
            <person name="Ji P."/>
            <person name="Bell-Sakyi L."/>
            <person name="Cui X.M."/>
            <person name="Yuan T.T."/>
            <person name="Jiang B.G."/>
            <person name="Yang W.F."/>
            <person name="Lam T.T."/>
            <person name="Chang Q.C."/>
            <person name="Ding S.J."/>
            <person name="Wang X.J."/>
            <person name="Zhu J.G."/>
            <person name="Ruan X.D."/>
            <person name="Zhao L."/>
            <person name="Wei J.T."/>
            <person name="Ye R.Z."/>
            <person name="Que T.C."/>
            <person name="Du C.H."/>
            <person name="Zhou Y.H."/>
            <person name="Cheng J.X."/>
            <person name="Dai P.F."/>
            <person name="Guo W.B."/>
            <person name="Han X.H."/>
            <person name="Huang E.J."/>
            <person name="Li L.F."/>
            <person name="Wei W."/>
            <person name="Gao Y.C."/>
            <person name="Liu J.Z."/>
            <person name="Shao H.Z."/>
            <person name="Wang X."/>
            <person name="Wang C.C."/>
            <person name="Yang T.C."/>
            <person name="Huo Q.B."/>
            <person name="Li W."/>
            <person name="Chen H.Y."/>
            <person name="Chen S.E."/>
            <person name="Zhou L.G."/>
            <person name="Ni X.B."/>
            <person name="Tian J.H."/>
            <person name="Sheng Y."/>
            <person name="Liu T."/>
            <person name="Pan Y.S."/>
            <person name="Xia L.Y."/>
            <person name="Li J."/>
            <person name="Zhao F."/>
            <person name="Cao W.C."/>
        </authorList>
    </citation>
    <scope>NUCLEOTIDE SEQUENCE</scope>
    <source>
        <strain evidence="4">Rmic-2018</strain>
    </source>
</reference>
<evidence type="ECO:0000259" key="3">
    <source>
        <dbReference type="PROSITE" id="PS50158"/>
    </source>
</evidence>
<protein>
    <recommendedName>
        <fullName evidence="3">CCHC-type domain-containing protein</fullName>
    </recommendedName>
</protein>
<evidence type="ECO:0000256" key="1">
    <source>
        <dbReference type="PROSITE-ProRule" id="PRU00047"/>
    </source>
</evidence>
<reference evidence="4" key="2">
    <citation type="submission" date="2021-09" db="EMBL/GenBank/DDBJ databases">
        <authorList>
            <person name="Jia N."/>
            <person name="Wang J."/>
            <person name="Shi W."/>
            <person name="Du L."/>
            <person name="Sun Y."/>
            <person name="Zhan W."/>
            <person name="Jiang J."/>
            <person name="Wang Q."/>
            <person name="Zhang B."/>
            <person name="Ji P."/>
            <person name="Sakyi L.B."/>
            <person name="Cui X."/>
            <person name="Yuan T."/>
            <person name="Jiang B."/>
            <person name="Yang W."/>
            <person name="Lam T.T.-Y."/>
            <person name="Chang Q."/>
            <person name="Ding S."/>
            <person name="Wang X."/>
            <person name="Zhu J."/>
            <person name="Ruan X."/>
            <person name="Zhao L."/>
            <person name="Wei J."/>
            <person name="Que T."/>
            <person name="Du C."/>
            <person name="Cheng J."/>
            <person name="Dai P."/>
            <person name="Han X."/>
            <person name="Huang E."/>
            <person name="Gao Y."/>
            <person name="Liu J."/>
            <person name="Shao H."/>
            <person name="Ye R."/>
            <person name="Li L."/>
            <person name="Wei W."/>
            <person name="Wang X."/>
            <person name="Wang C."/>
            <person name="Huo Q."/>
            <person name="Li W."/>
            <person name="Guo W."/>
            <person name="Chen H."/>
            <person name="Chen S."/>
            <person name="Zhou L."/>
            <person name="Zhou L."/>
            <person name="Ni X."/>
            <person name="Tian J."/>
            <person name="Zhou Y."/>
            <person name="Sheng Y."/>
            <person name="Liu T."/>
            <person name="Pan Y."/>
            <person name="Xia L."/>
            <person name="Li J."/>
            <person name="Zhao F."/>
            <person name="Cao W."/>
        </authorList>
    </citation>
    <scope>NUCLEOTIDE SEQUENCE</scope>
    <source>
        <strain evidence="4">Rmic-2018</strain>
        <tissue evidence="4">Larvae</tissue>
    </source>
</reference>
<keyword evidence="1" id="KW-0863">Zinc-finger</keyword>
<dbReference type="Proteomes" id="UP000821866">
    <property type="component" value="Chromosome 1"/>
</dbReference>
<feature type="compositionally biased region" description="Basic and acidic residues" evidence="2">
    <location>
        <begin position="112"/>
        <end position="145"/>
    </location>
</feature>
<keyword evidence="1" id="KW-0479">Metal-binding</keyword>
<accession>A0A9J6EZG3</accession>
<dbReference type="GO" id="GO:0003676">
    <property type="term" value="F:nucleic acid binding"/>
    <property type="evidence" value="ECO:0007669"/>
    <property type="project" value="InterPro"/>
</dbReference>
<dbReference type="AlphaFoldDB" id="A0A9J6EZG3"/>